<sequence>MDFLFIIIILIMSVVVHEVSHGYAALALGDSTAKYEGRLTLNPLSHLDPMGSVVVPLLGYFAGGFIIGWAKPVPFNPYNLRPEKWGMPVRAGEAIVAIAGPLSNVSLAIIFGLIIRLMSGYGLMNPAFLSLASFVVMINITLAIFNLIPIPPLDGSKILFALLPYKWQGVRESFEKFGLIFIIIFIFFLWQVMSPLVSFLFTLLTGFPI</sequence>
<keyword evidence="10 13" id="KW-1133">Transmembrane helix</keyword>
<dbReference type="Proteomes" id="UP000177707">
    <property type="component" value="Unassembled WGS sequence"/>
</dbReference>
<evidence type="ECO:0000256" key="1">
    <source>
        <dbReference type="ARBA" id="ARBA00001947"/>
    </source>
</evidence>
<keyword evidence="8" id="KW-0378">Hydrolase</keyword>
<keyword evidence="7" id="KW-0479">Metal-binding</keyword>
<dbReference type="EMBL" id="MHWB01000008">
    <property type="protein sequence ID" value="OHB02042.1"/>
    <property type="molecule type" value="Genomic_DNA"/>
</dbReference>
<keyword evidence="12 13" id="KW-0472">Membrane</keyword>
<dbReference type="GO" id="GO:0008237">
    <property type="term" value="F:metallopeptidase activity"/>
    <property type="evidence" value="ECO:0007669"/>
    <property type="project" value="UniProtKB-KW"/>
</dbReference>
<accession>A0A1G2TZR6</accession>
<evidence type="ECO:0000256" key="5">
    <source>
        <dbReference type="ARBA" id="ARBA00022670"/>
    </source>
</evidence>
<feature type="transmembrane region" description="Helical" evidence="13">
    <location>
        <begin position="91"/>
        <end position="115"/>
    </location>
</feature>
<dbReference type="STRING" id="1802758.A3A96_03480"/>
<evidence type="ECO:0000256" key="13">
    <source>
        <dbReference type="SAM" id="Phobius"/>
    </source>
</evidence>
<organism evidence="15 16">
    <name type="scientific">Candidatus Zambryskibacteria bacterium RIFCSPLOWO2_01_FULL_39_39</name>
    <dbReference type="NCBI Taxonomy" id="1802758"/>
    <lineage>
        <taxon>Bacteria</taxon>
        <taxon>Candidatus Zambryskiibacteriota</taxon>
    </lineage>
</organism>
<name>A0A1G2TZR6_9BACT</name>
<proteinExistence type="inferred from homology"/>
<evidence type="ECO:0000256" key="2">
    <source>
        <dbReference type="ARBA" id="ARBA00004651"/>
    </source>
</evidence>
<protein>
    <recommendedName>
        <fullName evidence="14">Peptidase M50 domain-containing protein</fullName>
    </recommendedName>
</protein>
<comment type="caution">
    <text evidence="15">The sequence shown here is derived from an EMBL/GenBank/DDBJ whole genome shotgun (WGS) entry which is preliminary data.</text>
</comment>
<dbReference type="CDD" id="cd06158">
    <property type="entry name" value="S2P-M50_like_1"/>
    <property type="match status" value="1"/>
</dbReference>
<dbReference type="GO" id="GO:0006508">
    <property type="term" value="P:proteolysis"/>
    <property type="evidence" value="ECO:0007669"/>
    <property type="project" value="UniProtKB-KW"/>
</dbReference>
<reference evidence="15 16" key="1">
    <citation type="journal article" date="2016" name="Nat. Commun.">
        <title>Thousands of microbial genomes shed light on interconnected biogeochemical processes in an aquifer system.</title>
        <authorList>
            <person name="Anantharaman K."/>
            <person name="Brown C.T."/>
            <person name="Hug L.A."/>
            <person name="Sharon I."/>
            <person name="Castelle C.J."/>
            <person name="Probst A.J."/>
            <person name="Thomas B.C."/>
            <person name="Singh A."/>
            <person name="Wilkins M.J."/>
            <person name="Karaoz U."/>
            <person name="Brodie E.L."/>
            <person name="Williams K.H."/>
            <person name="Hubbard S.S."/>
            <person name="Banfield J.F."/>
        </authorList>
    </citation>
    <scope>NUCLEOTIDE SEQUENCE [LARGE SCALE GENOMIC DNA]</scope>
</reference>
<evidence type="ECO:0000256" key="7">
    <source>
        <dbReference type="ARBA" id="ARBA00022723"/>
    </source>
</evidence>
<keyword evidence="11" id="KW-0482">Metalloprotease</keyword>
<dbReference type="PANTHER" id="PTHR35864:SF1">
    <property type="entry name" value="ZINC METALLOPROTEASE YWHC-RELATED"/>
    <property type="match status" value="1"/>
</dbReference>
<comment type="cofactor">
    <cofactor evidence="1">
        <name>Zn(2+)</name>
        <dbReference type="ChEBI" id="CHEBI:29105"/>
    </cofactor>
</comment>
<dbReference type="Pfam" id="PF02163">
    <property type="entry name" value="Peptidase_M50"/>
    <property type="match status" value="1"/>
</dbReference>
<evidence type="ECO:0000256" key="10">
    <source>
        <dbReference type="ARBA" id="ARBA00022989"/>
    </source>
</evidence>
<feature type="transmembrane region" description="Helical" evidence="13">
    <location>
        <begin position="127"/>
        <end position="148"/>
    </location>
</feature>
<feature type="transmembrane region" description="Helical" evidence="13">
    <location>
        <begin position="177"/>
        <end position="204"/>
    </location>
</feature>
<evidence type="ECO:0000256" key="4">
    <source>
        <dbReference type="ARBA" id="ARBA00022475"/>
    </source>
</evidence>
<evidence type="ECO:0000256" key="11">
    <source>
        <dbReference type="ARBA" id="ARBA00023049"/>
    </source>
</evidence>
<dbReference type="GO" id="GO:0046872">
    <property type="term" value="F:metal ion binding"/>
    <property type="evidence" value="ECO:0007669"/>
    <property type="project" value="UniProtKB-KW"/>
</dbReference>
<dbReference type="PANTHER" id="PTHR35864">
    <property type="entry name" value="ZINC METALLOPROTEASE MJ0611-RELATED"/>
    <property type="match status" value="1"/>
</dbReference>
<keyword evidence="5" id="KW-0645">Protease</keyword>
<keyword evidence="6 13" id="KW-0812">Transmembrane</keyword>
<dbReference type="AlphaFoldDB" id="A0A1G2TZR6"/>
<evidence type="ECO:0000256" key="6">
    <source>
        <dbReference type="ARBA" id="ARBA00022692"/>
    </source>
</evidence>
<evidence type="ECO:0000256" key="8">
    <source>
        <dbReference type="ARBA" id="ARBA00022801"/>
    </source>
</evidence>
<keyword evidence="4" id="KW-1003">Cell membrane</keyword>
<dbReference type="InterPro" id="IPR052348">
    <property type="entry name" value="Metallopeptidase_M50B"/>
</dbReference>
<evidence type="ECO:0000256" key="3">
    <source>
        <dbReference type="ARBA" id="ARBA00007931"/>
    </source>
</evidence>
<evidence type="ECO:0000313" key="16">
    <source>
        <dbReference type="Proteomes" id="UP000177707"/>
    </source>
</evidence>
<feature type="domain" description="Peptidase M50" evidence="14">
    <location>
        <begin position="128"/>
        <end position="188"/>
    </location>
</feature>
<dbReference type="InterPro" id="IPR044537">
    <property type="entry name" value="Rip2-like"/>
</dbReference>
<evidence type="ECO:0000259" key="14">
    <source>
        <dbReference type="Pfam" id="PF02163"/>
    </source>
</evidence>
<dbReference type="GO" id="GO:0005886">
    <property type="term" value="C:plasma membrane"/>
    <property type="evidence" value="ECO:0007669"/>
    <property type="project" value="UniProtKB-SubCell"/>
</dbReference>
<evidence type="ECO:0000256" key="12">
    <source>
        <dbReference type="ARBA" id="ARBA00023136"/>
    </source>
</evidence>
<comment type="subcellular location">
    <subcellularLocation>
        <location evidence="2">Cell membrane</location>
        <topology evidence="2">Multi-pass membrane protein</topology>
    </subcellularLocation>
</comment>
<gene>
    <name evidence="15" type="ORF">A3A96_03480</name>
</gene>
<evidence type="ECO:0000313" key="15">
    <source>
        <dbReference type="EMBL" id="OHB02042.1"/>
    </source>
</evidence>
<comment type="similarity">
    <text evidence="3">Belongs to the peptidase M50B family.</text>
</comment>
<dbReference type="InterPro" id="IPR008915">
    <property type="entry name" value="Peptidase_M50"/>
</dbReference>
<feature type="transmembrane region" description="Helical" evidence="13">
    <location>
        <begin position="53"/>
        <end position="70"/>
    </location>
</feature>
<evidence type="ECO:0000256" key="9">
    <source>
        <dbReference type="ARBA" id="ARBA00022833"/>
    </source>
</evidence>
<keyword evidence="9" id="KW-0862">Zinc</keyword>